<evidence type="ECO:0000313" key="2">
    <source>
        <dbReference type="EMBL" id="KAL0115782.1"/>
    </source>
</evidence>
<feature type="region of interest" description="Disordered" evidence="1">
    <location>
        <begin position="32"/>
        <end position="56"/>
    </location>
</feature>
<keyword evidence="3" id="KW-1185">Reference proteome</keyword>
<evidence type="ECO:0000313" key="3">
    <source>
        <dbReference type="Proteomes" id="UP001430953"/>
    </source>
</evidence>
<dbReference type="Proteomes" id="UP001430953">
    <property type="component" value="Unassembled WGS sequence"/>
</dbReference>
<comment type="caution">
    <text evidence="2">The sequence shown here is derived from an EMBL/GenBank/DDBJ whole genome shotgun (WGS) entry which is preliminary data.</text>
</comment>
<evidence type="ECO:0000256" key="1">
    <source>
        <dbReference type="SAM" id="MobiDB-lite"/>
    </source>
</evidence>
<protein>
    <submittedName>
        <fullName evidence="2">Uncharacterized protein</fullName>
    </submittedName>
</protein>
<organism evidence="2 3">
    <name type="scientific">Cardiocondyla obscurior</name>
    <dbReference type="NCBI Taxonomy" id="286306"/>
    <lineage>
        <taxon>Eukaryota</taxon>
        <taxon>Metazoa</taxon>
        <taxon>Ecdysozoa</taxon>
        <taxon>Arthropoda</taxon>
        <taxon>Hexapoda</taxon>
        <taxon>Insecta</taxon>
        <taxon>Pterygota</taxon>
        <taxon>Neoptera</taxon>
        <taxon>Endopterygota</taxon>
        <taxon>Hymenoptera</taxon>
        <taxon>Apocrita</taxon>
        <taxon>Aculeata</taxon>
        <taxon>Formicoidea</taxon>
        <taxon>Formicidae</taxon>
        <taxon>Myrmicinae</taxon>
        <taxon>Cardiocondyla</taxon>
    </lineage>
</organism>
<dbReference type="EMBL" id="JADYXP020000010">
    <property type="protein sequence ID" value="KAL0115782.1"/>
    <property type="molecule type" value="Genomic_DNA"/>
</dbReference>
<name>A0AAW2FPG5_9HYME</name>
<accession>A0AAW2FPG5</accession>
<gene>
    <name evidence="2" type="ORF">PUN28_010960</name>
</gene>
<proteinExistence type="predicted"/>
<feature type="compositionally biased region" description="Basic residues" evidence="1">
    <location>
        <begin position="36"/>
        <end position="48"/>
    </location>
</feature>
<sequence length="56" mass="6428">MYIKTLSVLLPISNSNRQNSLLYDEMSSNLRDKGEKRKKIRKDSKSHAARSTAISF</sequence>
<dbReference type="AlphaFoldDB" id="A0AAW2FPG5"/>
<reference evidence="2 3" key="1">
    <citation type="submission" date="2023-03" db="EMBL/GenBank/DDBJ databases">
        <title>High recombination rates correlate with genetic variation in Cardiocondyla obscurior ants.</title>
        <authorList>
            <person name="Errbii M."/>
        </authorList>
    </citation>
    <scope>NUCLEOTIDE SEQUENCE [LARGE SCALE GENOMIC DNA]</scope>
    <source>
        <strain evidence="2">Alpha-2009</strain>
        <tissue evidence="2">Whole body</tissue>
    </source>
</reference>